<reference evidence="7 8" key="1">
    <citation type="submission" date="2016-07" db="EMBL/GenBank/DDBJ databases">
        <title>Pervasive Adenine N6-methylation of Active Genes in Fungi.</title>
        <authorList>
            <consortium name="DOE Joint Genome Institute"/>
            <person name="Mondo S.J."/>
            <person name="Dannebaum R.O."/>
            <person name="Kuo R.C."/>
            <person name="Labutti K."/>
            <person name="Haridas S."/>
            <person name="Kuo A."/>
            <person name="Salamov A."/>
            <person name="Ahrendt S.R."/>
            <person name="Lipzen A."/>
            <person name="Sullivan W."/>
            <person name="Andreopoulos W.B."/>
            <person name="Clum A."/>
            <person name="Lindquist E."/>
            <person name="Daum C."/>
            <person name="Ramamoorthy G.K."/>
            <person name="Gryganskyi A."/>
            <person name="Culley D."/>
            <person name="Magnuson J.K."/>
            <person name="James T.Y."/>
            <person name="O'Malley M.A."/>
            <person name="Stajich J.E."/>
            <person name="Spatafora J.W."/>
            <person name="Visel A."/>
            <person name="Grigoriev I.V."/>
        </authorList>
    </citation>
    <scope>NUCLEOTIDE SEQUENCE [LARGE SCALE GENOMIC DNA]</scope>
    <source>
        <strain evidence="7 8">62-1032</strain>
    </source>
</reference>
<feature type="compositionally biased region" description="Pro residues" evidence="1">
    <location>
        <begin position="1"/>
        <end position="25"/>
    </location>
</feature>
<feature type="region of interest" description="Disordered" evidence="1">
    <location>
        <begin position="1"/>
        <end position="26"/>
    </location>
</feature>
<protein>
    <recommendedName>
        <fullName evidence="9">Nucleoporin Pom152</fullName>
    </recommendedName>
</protein>
<dbReference type="Pfam" id="PF23664">
    <property type="entry name" value="Ig_Pom152"/>
    <property type="match status" value="2"/>
</dbReference>
<evidence type="ECO:0000259" key="6">
    <source>
        <dbReference type="Pfam" id="PF24527"/>
    </source>
</evidence>
<accession>A0A1Y2EM80</accession>
<dbReference type="PANTHER" id="PTHR28206:SF1">
    <property type="entry name" value="NUCLEOPORIN POM152"/>
    <property type="match status" value="1"/>
</dbReference>
<name>A0A1Y2EM80_9BASI</name>
<feature type="domain" description="Nucleoporin POM152 Ig-like" evidence="4">
    <location>
        <begin position="490"/>
        <end position="598"/>
    </location>
</feature>
<feature type="region of interest" description="Disordered" evidence="1">
    <location>
        <begin position="442"/>
        <end position="474"/>
    </location>
</feature>
<dbReference type="FunCoup" id="A0A1Y2EM80">
    <property type="interactions" value="70"/>
</dbReference>
<dbReference type="InterPro" id="IPR037701">
    <property type="entry name" value="Pom152"/>
</dbReference>
<proteinExistence type="predicted"/>
<dbReference type="InParanoid" id="A0A1Y2EM80"/>
<dbReference type="InterPro" id="IPR056543">
    <property type="entry name" value="Ig-like_POM152_9th"/>
</dbReference>
<feature type="compositionally biased region" description="Polar residues" evidence="1">
    <location>
        <begin position="455"/>
        <end position="466"/>
    </location>
</feature>
<keyword evidence="8" id="KW-1185">Reference proteome</keyword>
<evidence type="ECO:0000259" key="3">
    <source>
        <dbReference type="Pfam" id="PF24097"/>
    </source>
</evidence>
<feature type="domain" description="Nucleoporin POM152 immunoglobulin-like" evidence="2">
    <location>
        <begin position="603"/>
        <end position="705"/>
    </location>
</feature>
<feature type="domain" description="Nucleoporin POM152 N-terminal transmembrane" evidence="3">
    <location>
        <begin position="32"/>
        <end position="130"/>
    </location>
</feature>
<gene>
    <name evidence="7" type="ORF">BCR35DRAFT_163809</name>
</gene>
<evidence type="ECO:0008006" key="9">
    <source>
        <dbReference type="Google" id="ProtNLM"/>
    </source>
</evidence>
<feature type="compositionally biased region" description="Basic and acidic residues" evidence="1">
    <location>
        <begin position="381"/>
        <end position="394"/>
    </location>
</feature>
<sequence>MAAKPPPRPPTTPTGPSTPPAPKPRIPLELADAPTQRLYLFAAFLLVQALKVADLLAPAAPNAAAASSAPTSLLLDLINSSHLLKWIAVDLFAVQVVSWLRVPRFDWGWKALWLGRIALVLLDWLCFGSWTFSASMLLPTFLKSLFVSYVSTGERSTRLSKVLGNEHSHLGGQYTVHILAVSTALLNPISTCYCLSSAPKPEPILVPLILNNTAPSKLTYTLTSFTDPPTSQLITVPSSALVRPSHAAPTSEHNEDDDLPSWAVVPAASSAPRHRLPSAARDPSDPFDLSPSESLYYLPVTAIGSVRLESVLDAEGVPVRIRRKRGVEGWEETKIVRCPRAGFELKEGKKEAHRCLAGVAPESWSLELAVSGQEPLNVKWHSKEGDSPRRKSDGLDGIVGGASTVKDGIVRVPMNVSLVRAGRTTYFLDSVVDGCGNEVSFAGQSSSDSTSDSTGNSQAVVLSPSKSSKKARPVLPGMVDSRSVVVHRPPEIAFAGQCGRGEDVKLLQGKKTTLEIRLSGVEQEIEEERRRLRSGGKQGEDLWTVTVKFTPESGKSTTRDVQTSTSVVKLDVQEAGSYEIVNVKSKWCAGVVLVPSTCTVVLQPYPTLLTTFESLYDVCKSEIGLVSTLHFTGVPPFTVHYDLIEHGRGKPRTTRQKKRIHSSREEIRIEPGPGEWETRFVQLEDKWYNNVKLPAEAQYARKQKVQLVGDAQWRNAKQKRVVHSCEGETVSVDVELKGTAPWDLEYAVVGQPKQLITGIKSTPHSIDIDIPESIATRGGQFFLSLESVKDGNGCKRPLTTASDLTVEVQRTKPTARFHGLEGARSVVIREKDSAKIPVRLTGNGPWTIRYQPPPHPSRPNEDAPAQEIVAEKHNVDINLSDPRAGVYTLLSVRDEFCPGDVTETDWTISTLPRPSLRVEEKAGVVARNGSIIRKAVCEDAVDSVAFAFDGKAPFKASYTLSKGPQPAERHQLASIQSRADLTLYTGSAGHHTYHFTGVGDSLYTDPDAAGLVAPTSGRRGLLRLEQDVFPLPSASFLHGPKHGFCVNDPLASRSGDDLILKLEGQAPFEVELEVREEGHRTPKAFTIPNISSKEWPLVLPLNLHTPSAHSISIRRVQDANGCVRLVDSAVTKGAARTSLIVPVAEIASIAPVLPSVDACVGDFLEYVVQGAPPFTVKYSFEGKERSVPLQSSKFSRLAAEPGQFKIISVGHGQDQCRSNEVNLTKRIHPIPTASVQQGDSYVVDIREGDQTEIIFAFTGTPPFTFTYSRRKPQDRSKDKTVLETHTVTDIQSSTYSIFTSSEGTWSVSYIADAHCSYPPARQIDGASRLLKN</sequence>
<dbReference type="PANTHER" id="PTHR28206">
    <property type="entry name" value="NUCLEOPORIN POM152"/>
    <property type="match status" value="1"/>
</dbReference>
<dbReference type="GO" id="GO:0017056">
    <property type="term" value="F:structural constituent of nuclear pore"/>
    <property type="evidence" value="ECO:0007669"/>
    <property type="project" value="InterPro"/>
</dbReference>
<dbReference type="EMBL" id="MCGR01000052">
    <property type="protein sequence ID" value="ORY72424.1"/>
    <property type="molecule type" value="Genomic_DNA"/>
</dbReference>
<feature type="domain" description="Nucleoporin POM152 immunoglobulin-like" evidence="2">
    <location>
        <begin position="937"/>
        <end position="1006"/>
    </location>
</feature>
<evidence type="ECO:0000259" key="5">
    <source>
        <dbReference type="Pfam" id="PF24519"/>
    </source>
</evidence>
<feature type="region of interest" description="Disordered" evidence="1">
    <location>
        <begin position="379"/>
        <end position="398"/>
    </location>
</feature>
<feature type="compositionally biased region" description="Low complexity" evidence="1">
    <location>
        <begin position="445"/>
        <end position="454"/>
    </location>
</feature>
<evidence type="ECO:0000259" key="2">
    <source>
        <dbReference type="Pfam" id="PF23664"/>
    </source>
</evidence>
<feature type="domain" description="Nucleoporin POM152 Ig-like" evidence="4">
    <location>
        <begin position="1231"/>
        <end position="1316"/>
    </location>
</feature>
<evidence type="ECO:0000256" key="1">
    <source>
        <dbReference type="SAM" id="MobiDB-lite"/>
    </source>
</evidence>
<dbReference type="InterPro" id="IPR056542">
    <property type="entry name" value="Ig-like_POM152_1st"/>
</dbReference>
<feature type="domain" description="Nucleoporin POM152 first Ig-like" evidence="5">
    <location>
        <begin position="183"/>
        <end position="324"/>
    </location>
</feature>
<feature type="domain" description="Nucleoporin POM152 ninth Ig-like" evidence="6">
    <location>
        <begin position="1148"/>
        <end position="1225"/>
    </location>
</feature>
<feature type="domain" description="Nucleoporin POM152 Ig-like" evidence="4">
    <location>
        <begin position="812"/>
        <end position="905"/>
    </location>
</feature>
<dbReference type="Pfam" id="PF24097">
    <property type="entry name" value="TMD_POM152"/>
    <property type="match status" value="1"/>
</dbReference>
<dbReference type="Pfam" id="PF24312">
    <property type="entry name" value="Ig-like_POM152"/>
    <property type="match status" value="3"/>
</dbReference>
<dbReference type="InterPro" id="IPR056544">
    <property type="entry name" value="Ig_POM152"/>
</dbReference>
<evidence type="ECO:0000313" key="8">
    <source>
        <dbReference type="Proteomes" id="UP000193467"/>
    </source>
</evidence>
<dbReference type="STRING" id="106004.A0A1Y2EM80"/>
<dbReference type="OrthoDB" id="5529162at2759"/>
<evidence type="ECO:0000259" key="4">
    <source>
        <dbReference type="Pfam" id="PF24312"/>
    </source>
</evidence>
<dbReference type="GO" id="GO:0070762">
    <property type="term" value="C:nuclear pore transmembrane ring"/>
    <property type="evidence" value="ECO:0007669"/>
    <property type="project" value="TreeGrafter"/>
</dbReference>
<dbReference type="Pfam" id="PF24519">
    <property type="entry name" value="Ig-like_Pom152_1"/>
    <property type="match status" value="1"/>
</dbReference>
<dbReference type="GO" id="GO:0006606">
    <property type="term" value="P:protein import into nucleus"/>
    <property type="evidence" value="ECO:0007669"/>
    <property type="project" value="TreeGrafter"/>
</dbReference>
<evidence type="ECO:0000313" key="7">
    <source>
        <dbReference type="EMBL" id="ORY72424.1"/>
    </source>
</evidence>
<dbReference type="GO" id="GO:0006999">
    <property type="term" value="P:nuclear pore organization"/>
    <property type="evidence" value="ECO:0007669"/>
    <property type="project" value="TreeGrafter"/>
</dbReference>
<dbReference type="InterPro" id="IPR056540">
    <property type="entry name" value="TMD_POM152"/>
</dbReference>
<organism evidence="7 8">
    <name type="scientific">Leucosporidium creatinivorum</name>
    <dbReference type="NCBI Taxonomy" id="106004"/>
    <lineage>
        <taxon>Eukaryota</taxon>
        <taxon>Fungi</taxon>
        <taxon>Dikarya</taxon>
        <taxon>Basidiomycota</taxon>
        <taxon>Pucciniomycotina</taxon>
        <taxon>Microbotryomycetes</taxon>
        <taxon>Leucosporidiales</taxon>
        <taxon>Leucosporidium</taxon>
    </lineage>
</organism>
<comment type="caution">
    <text evidence="7">The sequence shown here is derived from an EMBL/GenBank/DDBJ whole genome shotgun (WGS) entry which is preliminary data.</text>
</comment>
<dbReference type="Pfam" id="PF24527">
    <property type="entry name" value="Ig-like_Pom152_9"/>
    <property type="match status" value="1"/>
</dbReference>
<dbReference type="InterPro" id="IPR056541">
    <property type="entry name" value="Ig-like_POM152"/>
</dbReference>
<dbReference type="Proteomes" id="UP000193467">
    <property type="component" value="Unassembled WGS sequence"/>
</dbReference>